<protein>
    <submittedName>
        <fullName evidence="1">Uncharacterized protein</fullName>
    </submittedName>
</protein>
<name>A0A6J5KP87_9CAUD</name>
<organism evidence="1">
    <name type="scientific">uncultured Caudovirales phage</name>
    <dbReference type="NCBI Taxonomy" id="2100421"/>
    <lineage>
        <taxon>Viruses</taxon>
        <taxon>Duplodnaviria</taxon>
        <taxon>Heunggongvirae</taxon>
        <taxon>Uroviricota</taxon>
        <taxon>Caudoviricetes</taxon>
        <taxon>Peduoviridae</taxon>
        <taxon>Maltschvirus</taxon>
        <taxon>Maltschvirus maltsch</taxon>
    </lineage>
</organism>
<evidence type="ECO:0000313" key="1">
    <source>
        <dbReference type="EMBL" id="CAB4123043.1"/>
    </source>
</evidence>
<gene>
    <name evidence="1" type="ORF">UFOVP29_202</name>
</gene>
<reference evidence="1" key="1">
    <citation type="submission" date="2020-04" db="EMBL/GenBank/DDBJ databases">
        <authorList>
            <person name="Chiriac C."/>
            <person name="Salcher M."/>
            <person name="Ghai R."/>
            <person name="Kavagutti S V."/>
        </authorList>
    </citation>
    <scope>NUCLEOTIDE SEQUENCE</scope>
</reference>
<dbReference type="Gene3D" id="3.40.50.150">
    <property type="entry name" value="Vaccinia Virus protein VP39"/>
    <property type="match status" value="1"/>
</dbReference>
<sequence>MHLIDLELKNMLAGDFDQGWEISQQLESQGPENITLEGVELTPDEDEQTRRNNLWMRHCFNRGWFMLQQGEYQQGGQLLENGRHLNVYGGYPLKTSAPLYDPDQHTLQDKNIILSLEGGFGDEMIHVRFVSSLKKLGAKEVFVAASPELHSVFARMAGVAGVIQRDQAHTVMHDYWLPGFSAGWVCGHSFLDLDSGPYLSALPESVDIWKTFIKTDKIKVGIRWAGNPKFEHQQFRCFPPEFLTNLSRYGELQVHSFQRDNTLVDLPGAITDLQHLMISWEDTLAALSHMDLIITSCTSIAHAAAAMGKPTWVLPPIMPYHTWANGAPVSNTSPYYHSVTLYRQRQAKVWNDTFQQLYQDLEEKFSLQHVDMPNCDVDTVKINIGCGNKKLTGFINVDSDPEVSPDLVVDLEKFPWPWADGSVNHIVAKDILEHLGNTSRDFIRVIQEMYRISTDSAMWEVQVPHHRADIALDDPTHVRLITPTTFKLFDQKRALELIEAGQSESRLSLQYGVDIEVCEVQYSWASHWLERLNKKEITQDELWMALATHNNVAMSTILLMQTHKPGRATIK</sequence>
<accession>A0A6J5KP87</accession>
<proteinExistence type="predicted"/>
<dbReference type="InterPro" id="IPR029063">
    <property type="entry name" value="SAM-dependent_MTases_sf"/>
</dbReference>
<dbReference type="SUPFAM" id="SSF53756">
    <property type="entry name" value="UDP-Glycosyltransferase/glycogen phosphorylase"/>
    <property type="match status" value="1"/>
</dbReference>
<dbReference type="EMBL" id="LR796167">
    <property type="protein sequence ID" value="CAB4123043.1"/>
    <property type="molecule type" value="Genomic_DNA"/>
</dbReference>
<dbReference type="Gene3D" id="3.40.50.2000">
    <property type="entry name" value="Glycogen Phosphorylase B"/>
    <property type="match status" value="1"/>
</dbReference>